<dbReference type="RefSeq" id="WP_153662005.1">
    <property type="nucleotide sequence ID" value="NZ_JAAIKR010000004.1"/>
</dbReference>
<keyword evidence="1" id="KW-0808">Transferase</keyword>
<reference evidence="1 2" key="1">
    <citation type="submission" date="2020-02" db="EMBL/GenBank/DDBJ databases">
        <title>Shewanella WXL01 sp. nov., a marine bacterium isolated from green algae in Luhuitou Fringing Reef (Northern South China Sea).</title>
        <authorList>
            <person name="Wang X."/>
        </authorList>
    </citation>
    <scope>NUCLEOTIDE SEQUENCE [LARGE SCALE GENOMIC DNA]</scope>
    <source>
        <strain evidence="1 2">MCCC 1A01895</strain>
    </source>
</reference>
<dbReference type="Gene3D" id="3.10.450.620">
    <property type="entry name" value="JHP933, nucleotidyltransferase-like core domain"/>
    <property type="match status" value="1"/>
</dbReference>
<dbReference type="Pfam" id="PF08843">
    <property type="entry name" value="AbiEii"/>
    <property type="match status" value="1"/>
</dbReference>
<protein>
    <submittedName>
        <fullName evidence="1">Nucleotidyl transferase AbiEii/AbiGii toxin family protein</fullName>
    </submittedName>
</protein>
<gene>
    <name evidence="1" type="ORF">G3R48_05795</name>
</gene>
<dbReference type="Proteomes" id="UP000811844">
    <property type="component" value="Unassembled WGS sequence"/>
</dbReference>
<dbReference type="InterPro" id="IPR014942">
    <property type="entry name" value="AbiEii"/>
</dbReference>
<dbReference type="GO" id="GO:0016740">
    <property type="term" value="F:transferase activity"/>
    <property type="evidence" value="ECO:0007669"/>
    <property type="project" value="UniProtKB-KW"/>
</dbReference>
<evidence type="ECO:0000313" key="1">
    <source>
        <dbReference type="EMBL" id="MBR9727496.1"/>
    </source>
</evidence>
<accession>A0ABS5I0E6</accession>
<dbReference type="EMBL" id="JAAIKR010000004">
    <property type="protein sequence ID" value="MBR9727496.1"/>
    <property type="molecule type" value="Genomic_DNA"/>
</dbReference>
<name>A0ABS5I0E6_9GAMM</name>
<sequence length="302" mass="34859">MSFLDELKHAAIKDKVDYLGLENVIEKEILHHDILNVMKEHGLLNDLTFIGGTCLRLCYNSSRLSEDLDFAAGHDFKPSQVDGFENEIEAYLKRKYQLPVSCRKPVDPSIESGLNTSTWKITITKHAFRPDLPSQKMHIDICSIPAFDPQPRPVQNHYNTQSQITGLMLNASSQDEILIDKMIAFAYRSRRIKPRDAWDIAWLKQQQISQNPELLFQKLEARKLDLAEFAFKLDKNVSVLMSNDAYKVDFDTEMKRFLPSDVSKRTLSDDLFWPYLKNTIDSEVQTSRRIIEGQSVPTTFKM</sequence>
<keyword evidence="2" id="KW-1185">Reference proteome</keyword>
<organism evidence="1 2">
    <name type="scientific">Shewanella intestini</name>
    <dbReference type="NCBI Taxonomy" id="2017544"/>
    <lineage>
        <taxon>Bacteria</taxon>
        <taxon>Pseudomonadati</taxon>
        <taxon>Pseudomonadota</taxon>
        <taxon>Gammaproteobacteria</taxon>
        <taxon>Alteromonadales</taxon>
        <taxon>Shewanellaceae</taxon>
        <taxon>Shewanella</taxon>
    </lineage>
</organism>
<evidence type="ECO:0000313" key="2">
    <source>
        <dbReference type="Proteomes" id="UP000811844"/>
    </source>
</evidence>
<comment type="caution">
    <text evidence="1">The sequence shown here is derived from an EMBL/GenBank/DDBJ whole genome shotgun (WGS) entry which is preliminary data.</text>
</comment>
<proteinExistence type="predicted"/>